<keyword evidence="7 11" id="KW-0378">Hydrolase</keyword>
<dbReference type="AlphaFoldDB" id="A0A4Y7QEK0"/>
<evidence type="ECO:0000259" key="10">
    <source>
        <dbReference type="Pfam" id="PF26410"/>
    </source>
</evidence>
<comment type="subcellular location">
    <subcellularLocation>
        <location evidence="2">Secreted</location>
    </subcellularLocation>
</comment>
<evidence type="ECO:0000256" key="7">
    <source>
        <dbReference type="ARBA" id="ARBA00022801"/>
    </source>
</evidence>
<comment type="similarity">
    <text evidence="3">Belongs to the glycosyl hydrolase 5 (cellulase A) family.</text>
</comment>
<evidence type="ECO:0000256" key="5">
    <source>
        <dbReference type="ARBA" id="ARBA00022525"/>
    </source>
</evidence>
<dbReference type="PANTHER" id="PTHR31451:SF39">
    <property type="entry name" value="MANNAN ENDO-1,4-BETA-MANNOSIDASE 1"/>
    <property type="match status" value="1"/>
</dbReference>
<evidence type="ECO:0000256" key="3">
    <source>
        <dbReference type="ARBA" id="ARBA00005641"/>
    </source>
</evidence>
<protein>
    <recommendedName>
        <fullName evidence="4">mannan endo-1,4-beta-mannosidase</fullName>
        <ecNumber evidence="4">3.2.1.78</ecNumber>
    </recommendedName>
</protein>
<feature type="signal peptide" evidence="9">
    <location>
        <begin position="1"/>
        <end position="18"/>
    </location>
</feature>
<comment type="catalytic activity">
    <reaction evidence="1">
        <text>Random hydrolysis of (1-&gt;4)-beta-D-mannosidic linkages in mannans, galactomannans and glucomannans.</text>
        <dbReference type="EC" id="3.2.1.78"/>
    </reaction>
</comment>
<evidence type="ECO:0000256" key="2">
    <source>
        <dbReference type="ARBA" id="ARBA00004613"/>
    </source>
</evidence>
<feature type="chain" id="PRO_5021452429" description="mannan endo-1,4-beta-mannosidase" evidence="9">
    <location>
        <begin position="19"/>
        <end position="454"/>
    </location>
</feature>
<evidence type="ECO:0000313" key="11">
    <source>
        <dbReference type="EMBL" id="TDL25766.1"/>
    </source>
</evidence>
<dbReference type="EC" id="3.2.1.78" evidence="4"/>
<keyword evidence="12" id="KW-1185">Reference proteome</keyword>
<dbReference type="InterPro" id="IPR001547">
    <property type="entry name" value="Glyco_hydro_5"/>
</dbReference>
<name>A0A4Y7QEK0_9AGAM</name>
<accession>A0A4Y7QEK0</accession>
<gene>
    <name evidence="11" type="ORF">BD410DRAFT_607048</name>
</gene>
<dbReference type="OrthoDB" id="406631at2759"/>
<dbReference type="STRING" id="50990.A0A4Y7QEK0"/>
<keyword evidence="8" id="KW-0326">Glycosidase</keyword>
<organism evidence="11 12">
    <name type="scientific">Rickenella mellea</name>
    <dbReference type="NCBI Taxonomy" id="50990"/>
    <lineage>
        <taxon>Eukaryota</taxon>
        <taxon>Fungi</taxon>
        <taxon>Dikarya</taxon>
        <taxon>Basidiomycota</taxon>
        <taxon>Agaricomycotina</taxon>
        <taxon>Agaricomycetes</taxon>
        <taxon>Hymenochaetales</taxon>
        <taxon>Rickenellaceae</taxon>
        <taxon>Rickenella</taxon>
    </lineage>
</organism>
<keyword evidence="6 9" id="KW-0732">Signal</keyword>
<dbReference type="InterPro" id="IPR045053">
    <property type="entry name" value="MAN-like"/>
</dbReference>
<dbReference type="InterPro" id="IPR017853">
    <property type="entry name" value="GH"/>
</dbReference>
<evidence type="ECO:0000256" key="6">
    <source>
        <dbReference type="ARBA" id="ARBA00022729"/>
    </source>
</evidence>
<evidence type="ECO:0000313" key="12">
    <source>
        <dbReference type="Proteomes" id="UP000294933"/>
    </source>
</evidence>
<reference evidence="11 12" key="1">
    <citation type="submission" date="2018-06" db="EMBL/GenBank/DDBJ databases">
        <title>A transcriptomic atlas of mushroom development highlights an independent origin of complex multicellularity.</title>
        <authorList>
            <consortium name="DOE Joint Genome Institute"/>
            <person name="Krizsan K."/>
            <person name="Almasi E."/>
            <person name="Merenyi Z."/>
            <person name="Sahu N."/>
            <person name="Viragh M."/>
            <person name="Koszo T."/>
            <person name="Mondo S."/>
            <person name="Kiss B."/>
            <person name="Balint B."/>
            <person name="Kues U."/>
            <person name="Barry K."/>
            <person name="Hegedus J.C."/>
            <person name="Henrissat B."/>
            <person name="Johnson J."/>
            <person name="Lipzen A."/>
            <person name="Ohm R."/>
            <person name="Nagy I."/>
            <person name="Pangilinan J."/>
            <person name="Yan J."/>
            <person name="Xiong Y."/>
            <person name="Grigoriev I.V."/>
            <person name="Hibbett D.S."/>
            <person name="Nagy L.G."/>
        </authorList>
    </citation>
    <scope>NUCLEOTIDE SEQUENCE [LARGE SCALE GENOMIC DNA]</scope>
    <source>
        <strain evidence="11 12">SZMC22713</strain>
    </source>
</reference>
<keyword evidence="5" id="KW-0964">Secreted</keyword>
<feature type="domain" description="Glycoside hydrolase family 5" evidence="10">
    <location>
        <begin position="80"/>
        <end position="339"/>
    </location>
</feature>
<dbReference type="Pfam" id="PF26410">
    <property type="entry name" value="GH5_mannosidase"/>
    <property type="match status" value="1"/>
</dbReference>
<evidence type="ECO:0000256" key="4">
    <source>
        <dbReference type="ARBA" id="ARBA00012706"/>
    </source>
</evidence>
<evidence type="ECO:0000256" key="8">
    <source>
        <dbReference type="ARBA" id="ARBA00023295"/>
    </source>
</evidence>
<proteinExistence type="inferred from homology"/>
<dbReference type="Gene3D" id="3.20.20.80">
    <property type="entry name" value="Glycosidases"/>
    <property type="match status" value="1"/>
</dbReference>
<dbReference type="GO" id="GO:0005576">
    <property type="term" value="C:extracellular region"/>
    <property type="evidence" value="ECO:0007669"/>
    <property type="project" value="UniProtKB-SubCell"/>
</dbReference>
<dbReference type="EMBL" id="ML170163">
    <property type="protein sequence ID" value="TDL25766.1"/>
    <property type="molecule type" value="Genomic_DNA"/>
</dbReference>
<evidence type="ECO:0000256" key="1">
    <source>
        <dbReference type="ARBA" id="ARBA00001678"/>
    </source>
</evidence>
<dbReference type="SUPFAM" id="SSF51445">
    <property type="entry name" value="(Trans)glycosidases"/>
    <property type="match status" value="1"/>
</dbReference>
<evidence type="ECO:0000256" key="9">
    <source>
        <dbReference type="SAM" id="SignalP"/>
    </source>
</evidence>
<dbReference type="Proteomes" id="UP000294933">
    <property type="component" value="Unassembled WGS sequence"/>
</dbReference>
<dbReference type="GO" id="GO:0016985">
    <property type="term" value="F:mannan endo-1,4-beta-mannosidase activity"/>
    <property type="evidence" value="ECO:0007669"/>
    <property type="project" value="UniProtKB-EC"/>
</dbReference>
<sequence>MVLVRFLTLLAAVATATAFNIPPEVYKVTGLSEFEVRSLLSGTPAGLQARAATCPANDTSGGVVSGPKTPSALELLQRNAFVKRQGSKLTLLGQPFRMVGANIYWLGLDENVIPDPAYPSKTRVLEAFATVKTMLGTTVRGHTLGISVGNPLSVEPSLGVFNNAAYEAIDFAILVARIYNVKLYIPLVDNYNWYHGGKYQFIQWHGIPFSGTGADITPPDVGAFFYNTTAIVNSFKQYVTQHLNHVNQFTGIPLKDDPTILGWESGNELSAMRFGDGPAPTAWTKEIAALVKSLAPNHLFGDGSNGVFLGTDQFTNKQVDIFGDHYYPQNLTTFTTHQAAVTAAGRNYLAGEVDWKDGDLVTFFHAIAKTGTAGDFYWSLFGHDDACCNYVEHNDGFSFYYLRPNATNLYVNQGKILINHAAEMNGLAAPTKFPAVACPQWKFPRILVPPGLQL</sequence>
<dbReference type="VEuPathDB" id="FungiDB:BD410DRAFT_607048"/>
<dbReference type="PANTHER" id="PTHR31451">
    <property type="match status" value="1"/>
</dbReference>